<protein>
    <submittedName>
        <fullName evidence="1">Nucleoside triphosphate pyrophosphohydrolase</fullName>
    </submittedName>
</protein>
<sequence>MKTTFQKVSELNEAFGNPKGDILQPDVAAIRKQAYLVLEEAVELMEAAHPGAGIIWEWDLTREAPEEIPFEVDMEQILDAQGDITTVNDGMGHIAGFDGDRVLGKVDDSNRTKFIPDAESVAPALQYYYTMGFKPHQLYIHGEFPLACIKVSEDCVVGGKKYPAGKFLKNMKTFIEPDFSDILAGN</sequence>
<reference evidence="1 2" key="1">
    <citation type="submission" date="2014-10" db="EMBL/GenBank/DDBJ databases">
        <title>Characterization of a new ViI-like Erwinia amylovora bacteriophage.</title>
        <authorList>
            <person name="Lagonenko A.L."/>
            <person name="Valentovich L.N."/>
        </authorList>
    </citation>
    <scope>NUCLEOTIDE SEQUENCE [LARGE SCALE GENOMIC DNA]</scope>
</reference>
<dbReference type="OrthoDB" id="6602at10239"/>
<evidence type="ECO:0000313" key="2">
    <source>
        <dbReference type="Proteomes" id="UP000030322"/>
    </source>
</evidence>
<dbReference type="InterPro" id="IPR023292">
    <property type="entry name" value="NTP_PyroPHydrolase-like_dom_sf"/>
</dbReference>
<evidence type="ECO:0000313" key="1">
    <source>
        <dbReference type="EMBL" id="AIX13100.1"/>
    </source>
</evidence>
<dbReference type="Proteomes" id="UP000030322">
    <property type="component" value="Segment"/>
</dbReference>
<accession>A0A0A0YSV3</accession>
<dbReference type="RefSeq" id="YP_009147604.1">
    <property type="nucleotide sequence ID" value="NC_027340.1"/>
</dbReference>
<dbReference type="GeneID" id="24623219"/>
<gene>
    <name evidence="1" type="ORF">NW77_092</name>
</gene>
<dbReference type="GO" id="GO:0016787">
    <property type="term" value="F:hydrolase activity"/>
    <property type="evidence" value="ECO:0007669"/>
    <property type="project" value="UniProtKB-KW"/>
</dbReference>
<dbReference type="EMBL" id="KP037007">
    <property type="protein sequence ID" value="AIX13100.1"/>
    <property type="molecule type" value="Genomic_DNA"/>
</dbReference>
<dbReference type="KEGG" id="vg:24623219"/>
<organism evidence="1 2">
    <name type="scientific">Erwinia phage phiEa2809</name>
    <dbReference type="NCBI Taxonomy" id="1564096"/>
    <lineage>
        <taxon>Viruses</taxon>
        <taxon>Duplodnaviria</taxon>
        <taxon>Heunggongvirae</taxon>
        <taxon>Uroviricota</taxon>
        <taxon>Caudoviricetes</taxon>
        <taxon>Pantevenvirales</taxon>
        <taxon>Ackermannviridae</taxon>
        <taxon>Nezavisimistyvirus</taxon>
        <taxon>Nezavisimistyvirus Ea2809</taxon>
    </lineage>
</organism>
<name>A0A0A0YSV3_9CAUD</name>
<dbReference type="Gene3D" id="1.10.3420.10">
    <property type="entry name" value="putative ntp pyrophosphohydrolase like domain"/>
    <property type="match status" value="1"/>
</dbReference>
<proteinExistence type="predicted"/>
<keyword evidence="2" id="KW-1185">Reference proteome</keyword>
<keyword evidence="1" id="KW-0378">Hydrolase</keyword>